<name>A0ABY6L2V8_9ARAC</name>
<dbReference type="Proteomes" id="UP001235939">
    <property type="component" value="Chromosome 12"/>
</dbReference>
<sequence length="112" mass="13162">MGKRRDLSYDLLGHSPYSSDLASSDFHLFPHLKIYGYFNSLPDSHCLEEFLVLMKHWTKCLMHRQDIVPMASDMSLNPQARWDSIAETSWDKAYLCRWSAAYCSEKQQLQRD</sequence>
<dbReference type="Gene3D" id="3.30.420.10">
    <property type="entry name" value="Ribonuclease H-like superfamily/Ribonuclease H"/>
    <property type="match status" value="1"/>
</dbReference>
<accession>A0ABY6L2V8</accession>
<protein>
    <submittedName>
        <fullName evidence="1">Uncharacterized protein</fullName>
    </submittedName>
</protein>
<keyword evidence="2" id="KW-1185">Reference proteome</keyword>
<dbReference type="InterPro" id="IPR036397">
    <property type="entry name" value="RNaseH_sf"/>
</dbReference>
<reference evidence="1 2" key="1">
    <citation type="submission" date="2022-01" db="EMBL/GenBank/DDBJ databases">
        <title>A chromosomal length assembly of Cordylochernes scorpioides.</title>
        <authorList>
            <person name="Zeh D."/>
            <person name="Zeh J."/>
        </authorList>
    </citation>
    <scope>NUCLEOTIDE SEQUENCE [LARGE SCALE GENOMIC DNA]</scope>
    <source>
        <strain evidence="1">IN4F17</strain>
        <tissue evidence="1">Whole Body</tissue>
    </source>
</reference>
<proteinExistence type="predicted"/>
<dbReference type="EMBL" id="CP092874">
    <property type="protein sequence ID" value="UYV74797.1"/>
    <property type="molecule type" value="Genomic_DNA"/>
</dbReference>
<evidence type="ECO:0000313" key="1">
    <source>
        <dbReference type="EMBL" id="UYV74797.1"/>
    </source>
</evidence>
<organism evidence="1 2">
    <name type="scientific">Cordylochernes scorpioides</name>
    <dbReference type="NCBI Taxonomy" id="51811"/>
    <lineage>
        <taxon>Eukaryota</taxon>
        <taxon>Metazoa</taxon>
        <taxon>Ecdysozoa</taxon>
        <taxon>Arthropoda</taxon>
        <taxon>Chelicerata</taxon>
        <taxon>Arachnida</taxon>
        <taxon>Pseudoscorpiones</taxon>
        <taxon>Cheliferoidea</taxon>
        <taxon>Chernetidae</taxon>
        <taxon>Cordylochernes</taxon>
    </lineage>
</organism>
<evidence type="ECO:0000313" key="2">
    <source>
        <dbReference type="Proteomes" id="UP001235939"/>
    </source>
</evidence>
<gene>
    <name evidence="1" type="ORF">LAZ67_12001015</name>
</gene>